<dbReference type="Pfam" id="PF04229">
    <property type="entry name" value="GrpB"/>
    <property type="match status" value="1"/>
</dbReference>
<dbReference type="OrthoDB" id="9799092at2"/>
<organism evidence="1 2">
    <name type="scientific">Piscibacillus halophilus</name>
    <dbReference type="NCBI Taxonomy" id="571933"/>
    <lineage>
        <taxon>Bacteria</taxon>
        <taxon>Bacillati</taxon>
        <taxon>Bacillota</taxon>
        <taxon>Bacilli</taxon>
        <taxon>Bacillales</taxon>
        <taxon>Bacillaceae</taxon>
        <taxon>Piscibacillus</taxon>
    </lineage>
</organism>
<evidence type="ECO:0000313" key="2">
    <source>
        <dbReference type="Proteomes" id="UP000199427"/>
    </source>
</evidence>
<dbReference type="Proteomes" id="UP000199427">
    <property type="component" value="Unassembled WGS sequence"/>
</dbReference>
<keyword evidence="1" id="KW-0808">Transferase</keyword>
<dbReference type="EMBL" id="FOES01000005">
    <property type="protein sequence ID" value="SEP99516.1"/>
    <property type="molecule type" value="Genomic_DNA"/>
</dbReference>
<name>A0A1H9CEA4_9BACI</name>
<dbReference type="InterPro" id="IPR043519">
    <property type="entry name" value="NT_sf"/>
</dbReference>
<dbReference type="RefSeq" id="WP_091772780.1">
    <property type="nucleotide sequence ID" value="NZ_CAESCL010000028.1"/>
</dbReference>
<reference evidence="1 2" key="1">
    <citation type="submission" date="2016-10" db="EMBL/GenBank/DDBJ databases">
        <authorList>
            <person name="de Groot N.N."/>
        </authorList>
    </citation>
    <scope>NUCLEOTIDE SEQUENCE [LARGE SCALE GENOMIC DNA]</scope>
    <source>
        <strain evidence="1 2">DSM 21633</strain>
    </source>
</reference>
<evidence type="ECO:0000313" key="1">
    <source>
        <dbReference type="EMBL" id="SEP99516.1"/>
    </source>
</evidence>
<sequence>MLGLQKGEVKLVPHNPEWIKQFNQEKELLESLIGDYILGIEHIGSTAIEEIHAKPIIDIMIGLKPLNNARDISLRTMQKAGYYRLRKQTVENKVIFAKFTALDSNRPLKTHYLHMVEYEGDWWKEHIAFRDRLNAEPNLAKEYESLKLDLASQYQDDVMAYAEQKLRFIKCVIQ</sequence>
<dbReference type="SUPFAM" id="SSF81301">
    <property type="entry name" value="Nucleotidyltransferase"/>
    <property type="match status" value="1"/>
</dbReference>
<dbReference type="STRING" id="571933.SAMN05216362_10544"/>
<dbReference type="PANTHER" id="PTHR34822">
    <property type="entry name" value="GRPB DOMAIN PROTEIN (AFU_ORTHOLOGUE AFUA_1G01530)"/>
    <property type="match status" value="1"/>
</dbReference>
<dbReference type="InterPro" id="IPR007344">
    <property type="entry name" value="GrpB/CoaE"/>
</dbReference>
<dbReference type="GO" id="GO:0016740">
    <property type="term" value="F:transferase activity"/>
    <property type="evidence" value="ECO:0007669"/>
    <property type="project" value="UniProtKB-KW"/>
</dbReference>
<dbReference type="AlphaFoldDB" id="A0A1H9CEA4"/>
<accession>A0A1H9CEA4</accession>
<keyword evidence="2" id="KW-1185">Reference proteome</keyword>
<proteinExistence type="predicted"/>
<gene>
    <name evidence="1" type="ORF">SAMN05216362_10544</name>
</gene>
<protein>
    <submittedName>
        <fullName evidence="1">GrpB domain, predicted nucleotidyltransferase, UPF0157 family</fullName>
    </submittedName>
</protein>
<dbReference type="PANTHER" id="PTHR34822:SF1">
    <property type="entry name" value="GRPB FAMILY PROTEIN"/>
    <property type="match status" value="1"/>
</dbReference>
<dbReference type="Gene3D" id="3.30.460.10">
    <property type="entry name" value="Beta Polymerase, domain 2"/>
    <property type="match status" value="1"/>
</dbReference>